<organism evidence="1 2">
    <name type="scientific">Methylophilus aquaticus</name>
    <dbReference type="NCBI Taxonomy" id="1971610"/>
    <lineage>
        <taxon>Bacteria</taxon>
        <taxon>Pseudomonadati</taxon>
        <taxon>Pseudomonadota</taxon>
        <taxon>Betaproteobacteria</taxon>
        <taxon>Nitrosomonadales</taxon>
        <taxon>Methylophilaceae</taxon>
        <taxon>Methylophilus</taxon>
    </lineage>
</organism>
<sequence>MTHTPQSLARQFCLGVYVNEVSPPLWHQTFEYLAGAVEAAAFQPQKIQALWTIYGGDLRARVRNDRLLLKVLKKALPGHDGHGVTLYRGESWFLFDQHQIGFCWSTSEEVATRYAKGLNAVESGGVLLKCLAPPEAILAAPQGTGLTTPHADVYICDPTKLLRLTTLALFPKL</sequence>
<name>A0ABT9JUT2_9PROT</name>
<gene>
    <name evidence="1" type="ORF">Q9291_10525</name>
</gene>
<comment type="caution">
    <text evidence="1">The sequence shown here is derived from an EMBL/GenBank/DDBJ whole genome shotgun (WGS) entry which is preliminary data.</text>
</comment>
<protein>
    <submittedName>
        <fullName evidence="1">Uncharacterized protein</fullName>
    </submittedName>
</protein>
<dbReference type="RefSeq" id="WP_306390004.1">
    <property type="nucleotide sequence ID" value="NZ_JAVCAP010000021.1"/>
</dbReference>
<dbReference type="EMBL" id="JAVCAP010000021">
    <property type="protein sequence ID" value="MDP8568283.1"/>
    <property type="molecule type" value="Genomic_DNA"/>
</dbReference>
<reference evidence="2" key="1">
    <citation type="journal article" date="2019" name="Int. J. Syst. Evol. Microbiol.">
        <title>The Global Catalogue of Microorganisms (GCM) 10K type strain sequencing project: providing services to taxonomists for standard genome sequencing and annotation.</title>
        <authorList>
            <consortium name="The Broad Institute Genomics Platform"/>
            <consortium name="The Broad Institute Genome Sequencing Center for Infectious Disease"/>
            <person name="Wu L."/>
            <person name="Ma J."/>
        </authorList>
    </citation>
    <scope>NUCLEOTIDE SEQUENCE [LARGE SCALE GENOMIC DNA]</scope>
    <source>
        <strain evidence="2">VKM B-3159</strain>
    </source>
</reference>
<evidence type="ECO:0000313" key="1">
    <source>
        <dbReference type="EMBL" id="MDP8568283.1"/>
    </source>
</evidence>
<keyword evidence="2" id="KW-1185">Reference proteome</keyword>
<proteinExistence type="predicted"/>
<evidence type="ECO:0000313" key="2">
    <source>
        <dbReference type="Proteomes" id="UP001225906"/>
    </source>
</evidence>
<accession>A0ABT9JUT2</accession>
<dbReference type="Proteomes" id="UP001225906">
    <property type="component" value="Unassembled WGS sequence"/>
</dbReference>